<reference evidence="2 3" key="1">
    <citation type="journal article" date="2009" name="Science">
        <title>Green evolution and dynamic adaptations revealed by genomes of the marine picoeukaryotes Micromonas.</title>
        <authorList>
            <person name="Worden A.Z."/>
            <person name="Lee J.H."/>
            <person name="Mock T."/>
            <person name="Rouze P."/>
            <person name="Simmons M.P."/>
            <person name="Aerts A.L."/>
            <person name="Allen A.E."/>
            <person name="Cuvelier M.L."/>
            <person name="Derelle E."/>
            <person name="Everett M.V."/>
            <person name="Foulon E."/>
            <person name="Grimwood J."/>
            <person name="Gundlach H."/>
            <person name="Henrissat B."/>
            <person name="Napoli C."/>
            <person name="McDonald S.M."/>
            <person name="Parker M.S."/>
            <person name="Rombauts S."/>
            <person name="Salamov A."/>
            <person name="Von Dassow P."/>
            <person name="Badger J.H."/>
            <person name="Coutinho P.M."/>
            <person name="Demir E."/>
            <person name="Dubchak I."/>
            <person name="Gentemann C."/>
            <person name="Eikrem W."/>
            <person name="Gready J.E."/>
            <person name="John U."/>
            <person name="Lanier W."/>
            <person name="Lindquist E.A."/>
            <person name="Lucas S."/>
            <person name="Mayer K.F."/>
            <person name="Moreau H."/>
            <person name="Not F."/>
            <person name="Otillar R."/>
            <person name="Panaud O."/>
            <person name="Pangilinan J."/>
            <person name="Paulsen I."/>
            <person name="Piegu B."/>
            <person name="Poliakov A."/>
            <person name="Robbens S."/>
            <person name="Schmutz J."/>
            <person name="Toulza E."/>
            <person name="Wyss T."/>
            <person name="Zelensky A."/>
            <person name="Zhou K."/>
            <person name="Armbrust E.V."/>
            <person name="Bhattacharya D."/>
            <person name="Goodenough U.W."/>
            <person name="Van de Peer Y."/>
            <person name="Grigoriev I.V."/>
        </authorList>
    </citation>
    <scope>NUCLEOTIDE SEQUENCE [LARGE SCALE GENOMIC DNA]</scope>
    <source>
        <strain evidence="2 3">CCMP1545</strain>
    </source>
</reference>
<sequence>MDALRRESLSLERDHETLLEVLGEKTELAEVLEATAAKWKRRATRHRDARDRNSHAAFVRACDARRRGEPHESVDARAPTED</sequence>
<proteinExistence type="predicted"/>
<keyword evidence="3" id="KW-1185">Reference proteome</keyword>
<accession>C1N946</accession>
<feature type="region of interest" description="Disordered" evidence="1">
    <location>
        <begin position="60"/>
        <end position="82"/>
    </location>
</feature>
<dbReference type="KEGG" id="mpp:MICPUCDRAFT_54360"/>
<evidence type="ECO:0000313" key="2">
    <source>
        <dbReference type="EMBL" id="EEH51459.1"/>
    </source>
</evidence>
<evidence type="ECO:0000256" key="1">
    <source>
        <dbReference type="SAM" id="MobiDB-lite"/>
    </source>
</evidence>
<dbReference type="AlphaFoldDB" id="C1N946"/>
<dbReference type="GeneID" id="9689832"/>
<dbReference type="Proteomes" id="UP000001876">
    <property type="component" value="Unassembled WGS sequence"/>
</dbReference>
<feature type="compositionally biased region" description="Basic and acidic residues" evidence="1">
    <location>
        <begin position="62"/>
        <end position="82"/>
    </location>
</feature>
<gene>
    <name evidence="2" type="ORF">MICPUCDRAFT_54360</name>
</gene>
<dbReference type="RefSeq" id="XP_003064554.1">
    <property type="nucleotide sequence ID" value="XM_003064508.1"/>
</dbReference>
<dbReference type="EMBL" id="GG663751">
    <property type="protein sequence ID" value="EEH51459.1"/>
    <property type="molecule type" value="Genomic_DNA"/>
</dbReference>
<evidence type="ECO:0000313" key="3">
    <source>
        <dbReference type="Proteomes" id="UP000001876"/>
    </source>
</evidence>
<organism evidence="3">
    <name type="scientific">Micromonas pusilla (strain CCMP1545)</name>
    <name type="common">Picoplanktonic green alga</name>
    <dbReference type="NCBI Taxonomy" id="564608"/>
    <lineage>
        <taxon>Eukaryota</taxon>
        <taxon>Viridiplantae</taxon>
        <taxon>Chlorophyta</taxon>
        <taxon>Mamiellophyceae</taxon>
        <taxon>Mamiellales</taxon>
        <taxon>Mamiellaceae</taxon>
        <taxon>Micromonas</taxon>
    </lineage>
</organism>
<protein>
    <submittedName>
        <fullName evidence="2">Predicted protein</fullName>
    </submittedName>
</protein>
<name>C1N946_MICPC</name>